<dbReference type="EMBL" id="JAKOOW010000001">
    <property type="protein sequence ID" value="MCG6502958.1"/>
    <property type="molecule type" value="Genomic_DNA"/>
</dbReference>
<accession>A0ABS9NJJ5</accession>
<gene>
    <name evidence="1" type="ORF">MB824_00355</name>
</gene>
<name>A0ABS9NJJ5_9NEIS</name>
<dbReference type="Proteomes" id="UP001298424">
    <property type="component" value="Unassembled WGS sequence"/>
</dbReference>
<evidence type="ECO:0008006" key="3">
    <source>
        <dbReference type="Google" id="ProtNLM"/>
    </source>
</evidence>
<evidence type="ECO:0000313" key="2">
    <source>
        <dbReference type="Proteomes" id="UP001298424"/>
    </source>
</evidence>
<sequence length="228" mass="23500">MDSPTNFRHLLEIDLLNAENDAAAKQGCTAALAAEPPAAAVLVAADRLSAARMALPKSKGVTIAAALNPDGAEPVSAVADTATALAFGADGIVLVLADAAGFDSDAAAQSRHMLATVAELCRSGQKRLTVMVKQYQTEEQLLHVAQTAWAAGCDFVSFALPEDGSTPFAALKEHLPAEGAGVKIWGLADTDAAEKCVAAWTEVFGSGQLDAQHLRLIVPADWLAAAQA</sequence>
<dbReference type="Gene3D" id="3.20.20.70">
    <property type="entry name" value="Aldolase class I"/>
    <property type="match status" value="1"/>
</dbReference>
<protein>
    <recommendedName>
        <fullName evidence="3">Deoxyribose-phosphate aldolase</fullName>
    </recommendedName>
</protein>
<reference evidence="1 2" key="1">
    <citation type="submission" date="2022-02" db="EMBL/GenBank/DDBJ databases">
        <title>Genome sequence data of Kingella unionensis sp. nov. strain CICC 24913 (CCUG 75125).</title>
        <authorList>
            <person name="Xiao M."/>
        </authorList>
    </citation>
    <scope>NUCLEOTIDE SEQUENCE [LARGE SCALE GENOMIC DNA]</scope>
    <source>
        <strain evidence="1 2">CICC 24913</strain>
    </source>
</reference>
<keyword evidence="2" id="KW-1185">Reference proteome</keyword>
<dbReference type="SUPFAM" id="SSF51569">
    <property type="entry name" value="Aldolase"/>
    <property type="match status" value="1"/>
</dbReference>
<evidence type="ECO:0000313" key="1">
    <source>
        <dbReference type="EMBL" id="MCG6502958.1"/>
    </source>
</evidence>
<dbReference type="InterPro" id="IPR013785">
    <property type="entry name" value="Aldolase_TIM"/>
</dbReference>
<dbReference type="RefSeq" id="WP_238744841.1">
    <property type="nucleotide sequence ID" value="NZ_JAKOOW010000001.1"/>
</dbReference>
<proteinExistence type="predicted"/>
<comment type="caution">
    <text evidence="1">The sequence shown here is derived from an EMBL/GenBank/DDBJ whole genome shotgun (WGS) entry which is preliminary data.</text>
</comment>
<organism evidence="1 2">
    <name type="scientific">Kingella pumchi</name>
    <dbReference type="NCBI Taxonomy" id="2779506"/>
    <lineage>
        <taxon>Bacteria</taxon>
        <taxon>Pseudomonadati</taxon>
        <taxon>Pseudomonadota</taxon>
        <taxon>Betaproteobacteria</taxon>
        <taxon>Neisseriales</taxon>
        <taxon>Neisseriaceae</taxon>
        <taxon>Kingella</taxon>
    </lineage>
</organism>